<sequence length="420" mass="45422">MQKSLGLIMLIFYATGMILGAGVYSVIGKAAGVAHEGLWLSFLLAAVAALLTALSYAELSTLFPKAGAEYVYMKEIFPQKKILSFLCGCLMIFAAICTASTVALSFAAYLQDFFKAPEALVAMAVLALFTLVNIWGVRESGWMNIAFTLVELSGLVIFVYMGFKQPEFGKALSAPLSWGVATGASLIFFAYLGFENMVNLAEEAKEPEKNIPRAILISLVLTTAVYVAVSLAALALMNPEDLQSSDAVLSEALLKHSPEAAKMLGGIALFATANTVMIALLAASRIGLGMARGRDLPKMFAAILPKRQSPWLASLLVFALALLFLPLKKIEIIASVSSFVTIVVFIVVNAAVIYLRRKEPKRKRPFRVPGSVAGWPVLPVLAAGIALFFLFNFEEQVYYVGVGIVIFVLVVYQALHRRRA</sequence>
<proteinExistence type="predicted"/>
<dbReference type="STRING" id="1069642.Bdt_1882"/>
<keyword evidence="4 6" id="KW-1133">Transmembrane helix</keyword>
<feature type="transmembrane region" description="Helical" evidence="6">
    <location>
        <begin position="175"/>
        <end position="194"/>
    </location>
</feature>
<feature type="transmembrane region" description="Helical" evidence="6">
    <location>
        <begin position="333"/>
        <end position="356"/>
    </location>
</feature>
<accession>K7ZAA3</accession>
<keyword evidence="5 6" id="KW-0472">Membrane</keyword>
<gene>
    <name evidence="7" type="primary">potE</name>
    <name evidence="7" type="ORF">Bdt_1882</name>
</gene>
<feature type="transmembrane region" description="Helical" evidence="6">
    <location>
        <begin position="368"/>
        <end position="391"/>
    </location>
</feature>
<dbReference type="GO" id="GO:0022857">
    <property type="term" value="F:transmembrane transporter activity"/>
    <property type="evidence" value="ECO:0007669"/>
    <property type="project" value="InterPro"/>
</dbReference>
<dbReference type="Proteomes" id="UP000010074">
    <property type="component" value="Chromosome"/>
</dbReference>
<dbReference type="Gene3D" id="1.20.1740.10">
    <property type="entry name" value="Amino acid/polyamine transporter I"/>
    <property type="match status" value="1"/>
</dbReference>
<feature type="transmembrane region" description="Helical" evidence="6">
    <location>
        <begin position="119"/>
        <end position="137"/>
    </location>
</feature>
<dbReference type="KEGG" id="bbat:Bdt_1882"/>
<protein>
    <submittedName>
        <fullName evidence="7">Amino acid transporter</fullName>
    </submittedName>
</protein>
<feature type="transmembrane region" description="Helical" evidence="6">
    <location>
        <begin position="144"/>
        <end position="163"/>
    </location>
</feature>
<dbReference type="Pfam" id="PF13520">
    <property type="entry name" value="AA_permease_2"/>
    <property type="match status" value="1"/>
</dbReference>
<dbReference type="GO" id="GO:0005886">
    <property type="term" value="C:plasma membrane"/>
    <property type="evidence" value="ECO:0007669"/>
    <property type="project" value="UniProtKB-SubCell"/>
</dbReference>
<evidence type="ECO:0000313" key="8">
    <source>
        <dbReference type="Proteomes" id="UP000010074"/>
    </source>
</evidence>
<evidence type="ECO:0000256" key="1">
    <source>
        <dbReference type="ARBA" id="ARBA00004651"/>
    </source>
</evidence>
<feature type="transmembrane region" description="Helical" evidence="6">
    <location>
        <begin position="397"/>
        <end position="415"/>
    </location>
</feature>
<dbReference type="PATRIC" id="fig|1069642.3.peg.1856"/>
<evidence type="ECO:0000256" key="4">
    <source>
        <dbReference type="ARBA" id="ARBA00022989"/>
    </source>
</evidence>
<dbReference type="PANTHER" id="PTHR42770">
    <property type="entry name" value="AMINO ACID TRANSPORTER-RELATED"/>
    <property type="match status" value="1"/>
</dbReference>
<comment type="subcellular location">
    <subcellularLocation>
        <location evidence="1">Cell membrane</location>
        <topology evidence="1">Multi-pass membrane protein</topology>
    </subcellularLocation>
</comment>
<evidence type="ECO:0000256" key="5">
    <source>
        <dbReference type="ARBA" id="ARBA00023136"/>
    </source>
</evidence>
<feature type="transmembrane region" description="Helical" evidence="6">
    <location>
        <begin position="263"/>
        <end position="288"/>
    </location>
</feature>
<evidence type="ECO:0000256" key="2">
    <source>
        <dbReference type="ARBA" id="ARBA00022475"/>
    </source>
</evidence>
<feature type="transmembrane region" description="Helical" evidence="6">
    <location>
        <begin position="215"/>
        <end position="237"/>
    </location>
</feature>
<feature type="transmembrane region" description="Helical" evidence="6">
    <location>
        <begin position="39"/>
        <end position="57"/>
    </location>
</feature>
<dbReference type="InterPro" id="IPR050367">
    <property type="entry name" value="APC_superfamily"/>
</dbReference>
<dbReference type="RefSeq" id="WP_015091016.1">
    <property type="nucleotide sequence ID" value="NC_019567.1"/>
</dbReference>
<dbReference type="PIRSF" id="PIRSF006060">
    <property type="entry name" value="AA_transporter"/>
    <property type="match status" value="1"/>
</dbReference>
<evidence type="ECO:0000256" key="3">
    <source>
        <dbReference type="ARBA" id="ARBA00022692"/>
    </source>
</evidence>
<dbReference type="InterPro" id="IPR002293">
    <property type="entry name" value="AA/rel_permease1"/>
</dbReference>
<dbReference type="AlphaFoldDB" id="K7ZAA3"/>
<feature type="transmembrane region" description="Helical" evidence="6">
    <location>
        <begin position="82"/>
        <end position="107"/>
    </location>
</feature>
<feature type="transmembrane region" description="Helical" evidence="6">
    <location>
        <begin position="7"/>
        <end position="27"/>
    </location>
</feature>
<evidence type="ECO:0000256" key="6">
    <source>
        <dbReference type="SAM" id="Phobius"/>
    </source>
</evidence>
<feature type="transmembrane region" description="Helical" evidence="6">
    <location>
        <begin position="309"/>
        <end position="327"/>
    </location>
</feature>
<dbReference type="HOGENOM" id="CLU_007946_15_12_7"/>
<evidence type="ECO:0000313" key="7">
    <source>
        <dbReference type="EMBL" id="AFY01569.1"/>
    </source>
</evidence>
<name>K7ZAA3_BDEBC</name>
<dbReference type="PANTHER" id="PTHR42770:SF11">
    <property type="entry name" value="INNER MEMBRANE TRANSPORT PROTEIN YBAT"/>
    <property type="match status" value="1"/>
</dbReference>
<dbReference type="EMBL" id="CP002930">
    <property type="protein sequence ID" value="AFY01569.1"/>
    <property type="molecule type" value="Genomic_DNA"/>
</dbReference>
<organism evidence="7 8">
    <name type="scientific">Bdellovibrio bacteriovorus str. Tiberius</name>
    <dbReference type="NCBI Taxonomy" id="1069642"/>
    <lineage>
        <taxon>Bacteria</taxon>
        <taxon>Pseudomonadati</taxon>
        <taxon>Bdellovibrionota</taxon>
        <taxon>Bdellovibrionia</taxon>
        <taxon>Bdellovibrionales</taxon>
        <taxon>Pseudobdellovibrionaceae</taxon>
        <taxon>Bdellovibrio</taxon>
    </lineage>
</organism>
<reference evidence="7 8" key="1">
    <citation type="journal article" date="2012" name="BMC Genomics">
        <title>Genome analysis of a simultaneously predatory and prey-independent, novel Bdellovibrio bacteriovorus from the River Tiber, supports in silico predictions of both ancient and recent lateral gene transfer from diverse bacteria.</title>
        <authorList>
            <person name="Hobley L."/>
            <person name="Lerner T.R."/>
            <person name="Williams L.E."/>
            <person name="Lambert C."/>
            <person name="Till R."/>
            <person name="Milner D.S."/>
            <person name="Basford S.M."/>
            <person name="Capeness M.J."/>
            <person name="Fenton A.K."/>
            <person name="Atterbury R.J."/>
            <person name="Harris M.A."/>
            <person name="Sockett R.E."/>
        </authorList>
    </citation>
    <scope>NUCLEOTIDE SEQUENCE [LARGE SCALE GENOMIC DNA]</scope>
    <source>
        <strain evidence="7 8">Tiberius</strain>
    </source>
</reference>
<keyword evidence="3 6" id="KW-0812">Transmembrane</keyword>
<keyword evidence="2" id="KW-1003">Cell membrane</keyword>